<keyword evidence="2 3" id="KW-0472">Membrane</keyword>
<dbReference type="InterPro" id="IPR003423">
    <property type="entry name" value="OMP_efflux"/>
</dbReference>
<evidence type="ECO:0000256" key="2">
    <source>
        <dbReference type="RuleBase" id="RU362097"/>
    </source>
</evidence>
<dbReference type="Pfam" id="PF02321">
    <property type="entry name" value="OEP"/>
    <property type="match status" value="2"/>
</dbReference>
<dbReference type="SUPFAM" id="SSF56954">
    <property type="entry name" value="Outer membrane efflux proteins (OEP)"/>
    <property type="match status" value="1"/>
</dbReference>
<evidence type="ECO:0000313" key="5">
    <source>
        <dbReference type="Proteomes" id="UP000253104"/>
    </source>
</evidence>
<accession>A0A2Z5N6P0</accession>
<evidence type="ECO:0000256" key="3">
    <source>
        <dbReference type="SAM" id="Phobius"/>
    </source>
</evidence>
<comment type="subcellular location">
    <subcellularLocation>
        <location evidence="2">Cell membrane</location>
        <topology evidence="2">Lipid-anchor</topology>
    </subcellularLocation>
</comment>
<dbReference type="RefSeq" id="WP_114181622.1">
    <property type="nucleotide sequence ID" value="NZ_CP024903.1"/>
</dbReference>
<comment type="similarity">
    <text evidence="1 2">Belongs to the outer membrane factor (OMF) (TC 1.B.17) family.</text>
</comment>
<keyword evidence="2" id="KW-0449">Lipoprotein</keyword>
<dbReference type="Gene3D" id="2.20.200.10">
    <property type="entry name" value="Outer membrane efflux proteins (OEP)"/>
    <property type="match status" value="1"/>
</dbReference>
<reference evidence="4 5" key="1">
    <citation type="journal article" date="2018" name="ISME J.">
        <title>Involvement of Burkholderiaceae and sulfurous volatiles in disease-suppressive soils.</title>
        <authorList>
            <person name="Carrion V.J."/>
            <person name="Cordovez V."/>
            <person name="Tyc O."/>
            <person name="Etalo D.W."/>
            <person name="de Bruijn I."/>
            <person name="de Jager V.C."/>
            <person name="Medema M.H."/>
            <person name="Eberl L."/>
            <person name="Raaijmakers J.M."/>
        </authorList>
    </citation>
    <scope>NUCLEOTIDE SEQUENCE [LARGE SCALE GENOMIC DNA]</scope>
    <source>
        <strain evidence="5">mHSR5</strain>
    </source>
</reference>
<protein>
    <submittedName>
        <fullName evidence="4">RND transporter</fullName>
    </submittedName>
</protein>
<sequence>MREITFPRLKHCFVGALIPFSAVFAGCAGSVYERPSLDVPARWVQANVVDAHATTDAAPWWTRFGDARLERLIAEALSRNNNLATAALNVRKAQIRAGLAGDPLQFGSEAGVNVRRDFHLDSGEATRNNIGMSRGTVSYTIDLWGRLAQQRSIAEWALLASEADRETARLNVIATTANLYWRLAYLNQRLASEEQSLATALHTQQLVNAQNLAGIVSALERREAEQTVLTQKSSLSQLRQSQVETRNALAIMFNAAPNSNVLEEVLGQEPPALPAGALPVVEGGLPADLLGRRPDMRAAELRLRQSLANVDVVRTSYYPNLSLTSAVGSSSTSLGSLLANPVAILGAGLNLPFLNLKAMRVDTRIAQVEYESAVIGFRQALYQAFSDVESALSARVRLAEQADFRARSLTAAREAEHIYEIRYRAGAVALRMWLDAQEAHRNAELLLARTRLSQLQNFVMLYQTLGGDTSAR</sequence>
<dbReference type="InterPro" id="IPR010131">
    <property type="entry name" value="MdtP/NodT-like"/>
</dbReference>
<evidence type="ECO:0000313" key="4">
    <source>
        <dbReference type="EMBL" id="AXF25262.1"/>
    </source>
</evidence>
<dbReference type="PROSITE" id="PS51257">
    <property type="entry name" value="PROKAR_LIPOPROTEIN"/>
    <property type="match status" value="1"/>
</dbReference>
<dbReference type="PANTHER" id="PTHR30203:SF32">
    <property type="entry name" value="CATION EFFLUX SYSTEM PROTEIN CUSC"/>
    <property type="match status" value="1"/>
</dbReference>
<dbReference type="Proteomes" id="UP000253104">
    <property type="component" value="Chromosome mHSR5_B"/>
</dbReference>
<proteinExistence type="inferred from homology"/>
<dbReference type="GO" id="GO:0015562">
    <property type="term" value="F:efflux transmembrane transporter activity"/>
    <property type="evidence" value="ECO:0007669"/>
    <property type="project" value="InterPro"/>
</dbReference>
<keyword evidence="2 3" id="KW-0812">Transmembrane</keyword>
<name>A0A2Z5N6P0_BURPY</name>
<feature type="transmembrane region" description="Helical" evidence="3">
    <location>
        <begin position="12"/>
        <end position="32"/>
    </location>
</feature>
<evidence type="ECO:0000256" key="1">
    <source>
        <dbReference type="ARBA" id="ARBA00007613"/>
    </source>
</evidence>
<gene>
    <name evidence="4" type="ORF">CUJ89_29490</name>
</gene>
<dbReference type="EMBL" id="CP024903">
    <property type="protein sequence ID" value="AXF25262.1"/>
    <property type="molecule type" value="Genomic_DNA"/>
</dbReference>
<keyword evidence="2" id="KW-0564">Palmitate</keyword>
<dbReference type="Gene3D" id="1.20.1600.10">
    <property type="entry name" value="Outer membrane efflux proteins (OEP)"/>
    <property type="match status" value="1"/>
</dbReference>
<organism evidence="4 5">
    <name type="scientific">Burkholderia pyrrocinia</name>
    <name type="common">Pseudomonas pyrrocinia</name>
    <dbReference type="NCBI Taxonomy" id="60550"/>
    <lineage>
        <taxon>Bacteria</taxon>
        <taxon>Pseudomonadati</taxon>
        <taxon>Pseudomonadota</taxon>
        <taxon>Betaproteobacteria</taxon>
        <taxon>Burkholderiales</taxon>
        <taxon>Burkholderiaceae</taxon>
        <taxon>Burkholderia</taxon>
        <taxon>Burkholderia cepacia complex</taxon>
    </lineage>
</organism>
<keyword evidence="3" id="KW-1133">Transmembrane helix</keyword>
<keyword evidence="2" id="KW-1134">Transmembrane beta strand</keyword>
<dbReference type="GO" id="GO:0005886">
    <property type="term" value="C:plasma membrane"/>
    <property type="evidence" value="ECO:0007669"/>
    <property type="project" value="UniProtKB-SubCell"/>
</dbReference>
<dbReference type="AlphaFoldDB" id="A0A2Z5N6P0"/>
<dbReference type="OrthoDB" id="9770517at2"/>
<dbReference type="PANTHER" id="PTHR30203">
    <property type="entry name" value="OUTER MEMBRANE CATION EFFLUX PROTEIN"/>
    <property type="match status" value="1"/>
</dbReference>
<dbReference type="NCBIfam" id="TIGR01845">
    <property type="entry name" value="outer_NodT"/>
    <property type="match status" value="1"/>
</dbReference>